<reference evidence="1 2" key="1">
    <citation type="journal article" date="2014" name="Genome Announc.">
        <title>Complete genome sequence of Magnetospirillum gryphiswaldense MSR-1.</title>
        <authorList>
            <person name="Wang X."/>
            <person name="Wang Q."/>
            <person name="Zhang W."/>
            <person name="Wang Y."/>
            <person name="Li L."/>
            <person name="Wen T."/>
            <person name="Zhang T."/>
            <person name="Zhang Y."/>
            <person name="Xu J."/>
            <person name="Hu J."/>
            <person name="Li S."/>
            <person name="Liu L."/>
            <person name="Liu J."/>
            <person name="Jiang W."/>
            <person name="Tian J."/>
            <person name="Li Y."/>
            <person name="Schuler D."/>
            <person name="Wang L."/>
            <person name="Li J."/>
        </authorList>
    </citation>
    <scope>NUCLEOTIDE SEQUENCE [LARGE SCALE GENOMIC DNA]</scope>
    <source>
        <strain evidence="2">DSM 6361 / JCM 21280 / NBRC 15271 / MSR-1</strain>
    </source>
</reference>
<evidence type="ECO:0000313" key="1">
    <source>
        <dbReference type="EMBL" id="CDL00643.1"/>
    </source>
</evidence>
<dbReference type="Gene3D" id="3.40.50.880">
    <property type="match status" value="1"/>
</dbReference>
<dbReference type="HOGENOM" id="CLU_030756_5_0_5"/>
<keyword evidence="1" id="KW-0315">Glutamine amidotransferase</keyword>
<dbReference type="eggNOG" id="COG2071">
    <property type="taxonomic scope" value="Bacteria"/>
</dbReference>
<dbReference type="Proteomes" id="UP000018922">
    <property type="component" value="Chromosome I"/>
</dbReference>
<sequence>MLRIALTTRVTHPQGYAEPRDSLAQDWTSLLDGWGMLPLLVPNTLANPAGWVTALVADLLILTGGEDLGSDESRDRTEQALLEHALSTGLSVLAVCRGLQLVNRHFGGTLERVKGHVASRHSVRVVPEWQDLLGAEPQVNSYHNWAIPPHGLGRGLRSVACDPEGHVEAFTFPGIALLAVMWHPERPIIRLQDRELLQRLAAKDLP</sequence>
<dbReference type="EMBL" id="HG794546">
    <property type="protein sequence ID" value="CDL00643.1"/>
    <property type="molecule type" value="Genomic_DNA"/>
</dbReference>
<dbReference type="InterPro" id="IPR044668">
    <property type="entry name" value="PuuD-like"/>
</dbReference>
<name>V6F824_MAGGM</name>
<organism evidence="1 2">
    <name type="scientific">Magnetospirillum gryphiswaldense (strain DSM 6361 / JCM 21280 / NBRC 15271 / MSR-1)</name>
    <dbReference type="NCBI Taxonomy" id="431944"/>
    <lineage>
        <taxon>Bacteria</taxon>
        <taxon>Pseudomonadati</taxon>
        <taxon>Pseudomonadota</taxon>
        <taxon>Alphaproteobacteria</taxon>
        <taxon>Rhodospirillales</taxon>
        <taxon>Rhodospirillaceae</taxon>
        <taxon>Magnetospirillum</taxon>
    </lineage>
</organism>
<dbReference type="AlphaFoldDB" id="V6F824"/>
<dbReference type="GO" id="GO:0016811">
    <property type="term" value="F:hydrolase activity, acting on carbon-nitrogen (but not peptide) bonds, in linear amides"/>
    <property type="evidence" value="ECO:0007669"/>
    <property type="project" value="InterPro"/>
</dbReference>
<dbReference type="InterPro" id="IPR011697">
    <property type="entry name" value="Peptidase_C26"/>
</dbReference>
<proteinExistence type="predicted"/>
<dbReference type="PROSITE" id="PS51273">
    <property type="entry name" value="GATASE_TYPE_1"/>
    <property type="match status" value="1"/>
</dbReference>
<dbReference type="PANTHER" id="PTHR43235">
    <property type="entry name" value="GLUTAMINE AMIDOTRANSFERASE PB2B2.05-RELATED"/>
    <property type="match status" value="1"/>
</dbReference>
<dbReference type="SUPFAM" id="SSF52317">
    <property type="entry name" value="Class I glutamine amidotransferase-like"/>
    <property type="match status" value="1"/>
</dbReference>
<dbReference type="STRING" id="1430440.MGMSRv2__3428"/>
<gene>
    <name evidence="1" type="ordered locus">MGMSRv2__3428</name>
</gene>
<keyword evidence="2" id="KW-1185">Reference proteome</keyword>
<accession>V6F824</accession>
<dbReference type="KEGG" id="mgy:MGMSRv2__3428"/>
<dbReference type="Pfam" id="PF07722">
    <property type="entry name" value="Peptidase_C26"/>
    <property type="match status" value="1"/>
</dbReference>
<dbReference type="InterPro" id="IPR029062">
    <property type="entry name" value="Class_I_gatase-like"/>
</dbReference>
<evidence type="ECO:0000313" key="2">
    <source>
        <dbReference type="Proteomes" id="UP000018922"/>
    </source>
</evidence>
<protein>
    <submittedName>
        <fullName evidence="1">Glutamine amidotransferase</fullName>
    </submittedName>
</protein>
<dbReference type="GO" id="GO:0005829">
    <property type="term" value="C:cytosol"/>
    <property type="evidence" value="ECO:0007669"/>
    <property type="project" value="TreeGrafter"/>
</dbReference>
<dbReference type="PANTHER" id="PTHR43235:SF1">
    <property type="entry name" value="GLUTAMINE AMIDOTRANSFERASE PB2B2.05-RELATED"/>
    <property type="match status" value="1"/>
</dbReference>